<keyword evidence="3" id="KW-0121">Carboxypeptidase</keyword>
<protein>
    <submittedName>
        <fullName evidence="16">Uncharacterized protein LOC111598244</fullName>
    </submittedName>
</protein>
<keyword evidence="6 13" id="KW-0732">Signal</keyword>
<evidence type="ECO:0000313" key="16">
    <source>
        <dbReference type="RefSeq" id="XP_030080093.1"/>
    </source>
</evidence>
<dbReference type="Gene3D" id="3.30.70.340">
    <property type="entry name" value="Metallocarboxypeptidase-like"/>
    <property type="match status" value="1"/>
</dbReference>
<evidence type="ECO:0000256" key="4">
    <source>
        <dbReference type="ARBA" id="ARBA00022670"/>
    </source>
</evidence>
<feature type="compositionally biased region" description="Basic residues" evidence="12">
    <location>
        <begin position="321"/>
        <end position="342"/>
    </location>
</feature>
<feature type="region of interest" description="Disordered" evidence="12">
    <location>
        <begin position="489"/>
        <end position="599"/>
    </location>
</feature>
<dbReference type="AlphaFoldDB" id="A0A6J2SQU8"/>
<dbReference type="Proteomes" id="UP000504633">
    <property type="component" value="Unplaced"/>
</dbReference>
<dbReference type="GO" id="GO:0005615">
    <property type="term" value="C:extracellular space"/>
    <property type="evidence" value="ECO:0007669"/>
    <property type="project" value="TreeGrafter"/>
</dbReference>
<evidence type="ECO:0000259" key="14">
    <source>
        <dbReference type="PROSITE" id="PS52035"/>
    </source>
</evidence>
<evidence type="ECO:0000256" key="1">
    <source>
        <dbReference type="ARBA" id="ARBA00001947"/>
    </source>
</evidence>
<feature type="region of interest" description="Disordered" evidence="12">
    <location>
        <begin position="264"/>
        <end position="285"/>
    </location>
</feature>
<reference evidence="16" key="1">
    <citation type="submission" date="2025-08" db="UniProtKB">
        <authorList>
            <consortium name="RefSeq"/>
        </authorList>
    </citation>
    <scope>IDENTIFICATION</scope>
    <source>
        <strain evidence="16">15085-1641.00</strain>
        <tissue evidence="16">Whole body</tissue>
    </source>
</reference>
<dbReference type="Pfam" id="PF02244">
    <property type="entry name" value="Propep_M14"/>
    <property type="match status" value="1"/>
</dbReference>
<keyword evidence="5" id="KW-0479">Metal-binding</keyword>
<evidence type="ECO:0000256" key="5">
    <source>
        <dbReference type="ARBA" id="ARBA00022723"/>
    </source>
</evidence>
<feature type="region of interest" description="Disordered" evidence="12">
    <location>
        <begin position="308"/>
        <end position="353"/>
    </location>
</feature>
<feature type="region of interest" description="Disordered" evidence="12">
    <location>
        <begin position="756"/>
        <end position="780"/>
    </location>
</feature>
<feature type="region of interest" description="Disordered" evidence="12">
    <location>
        <begin position="629"/>
        <end position="681"/>
    </location>
</feature>
<keyword evidence="9" id="KW-0482">Metalloprotease</keyword>
<evidence type="ECO:0000256" key="7">
    <source>
        <dbReference type="ARBA" id="ARBA00022801"/>
    </source>
</evidence>
<feature type="compositionally biased region" description="Basic residues" evidence="12">
    <location>
        <begin position="575"/>
        <end position="584"/>
    </location>
</feature>
<evidence type="ECO:0000256" key="13">
    <source>
        <dbReference type="SAM" id="SignalP"/>
    </source>
</evidence>
<comment type="cofactor">
    <cofactor evidence="1">
        <name>Zn(2+)</name>
        <dbReference type="ChEBI" id="CHEBI:29105"/>
    </cofactor>
</comment>
<dbReference type="Gene3D" id="3.40.630.10">
    <property type="entry name" value="Zn peptidases"/>
    <property type="match status" value="1"/>
</dbReference>
<feature type="compositionally biased region" description="Low complexity" evidence="12">
    <location>
        <begin position="149"/>
        <end position="166"/>
    </location>
</feature>
<feature type="compositionally biased region" description="Acidic residues" evidence="12">
    <location>
        <begin position="489"/>
        <end position="500"/>
    </location>
</feature>
<dbReference type="KEGG" id="dhe:111598244"/>
<evidence type="ECO:0000256" key="2">
    <source>
        <dbReference type="ARBA" id="ARBA00005988"/>
    </source>
</evidence>
<name>A0A6J2SQU8_DROHY</name>
<feature type="compositionally biased region" description="Acidic residues" evidence="12">
    <location>
        <begin position="658"/>
        <end position="677"/>
    </location>
</feature>
<dbReference type="PANTHER" id="PTHR11705">
    <property type="entry name" value="PROTEASE FAMILY M14 CARBOXYPEPTIDASE A,B"/>
    <property type="match status" value="1"/>
</dbReference>
<dbReference type="FunFam" id="3.30.70.340:FF:000005">
    <property type="entry name" value="Carboxypeptidase A"/>
    <property type="match status" value="1"/>
</dbReference>
<dbReference type="PROSITE" id="PS52035">
    <property type="entry name" value="PEPTIDASE_M14"/>
    <property type="match status" value="1"/>
</dbReference>
<dbReference type="InterPro" id="IPR036990">
    <property type="entry name" value="M14A-like_propep"/>
</dbReference>
<comment type="caution">
    <text evidence="11">Lacks conserved residue(s) required for the propagation of feature annotation.</text>
</comment>
<dbReference type="PANTHER" id="PTHR11705:SF89">
    <property type="entry name" value="PEPTIDASE M14 CARBOXYPEPTIDASE A DOMAIN-CONTAINING PROTEIN"/>
    <property type="match status" value="1"/>
</dbReference>
<dbReference type="GO" id="GO:0008270">
    <property type="term" value="F:zinc ion binding"/>
    <property type="evidence" value="ECO:0007669"/>
    <property type="project" value="InterPro"/>
</dbReference>
<feature type="compositionally biased region" description="Low complexity" evidence="12">
    <location>
        <begin position="767"/>
        <end position="780"/>
    </location>
</feature>
<feature type="compositionally biased region" description="Low complexity" evidence="12">
    <location>
        <begin position="268"/>
        <end position="277"/>
    </location>
</feature>
<accession>A0A6J2SQU8</accession>
<feature type="chain" id="PRO_5027054581" evidence="13">
    <location>
        <begin position="19"/>
        <end position="1076"/>
    </location>
</feature>
<organism evidence="15 16">
    <name type="scientific">Drosophila hydei</name>
    <name type="common">Fruit fly</name>
    <dbReference type="NCBI Taxonomy" id="7224"/>
    <lineage>
        <taxon>Eukaryota</taxon>
        <taxon>Metazoa</taxon>
        <taxon>Ecdysozoa</taxon>
        <taxon>Arthropoda</taxon>
        <taxon>Hexapoda</taxon>
        <taxon>Insecta</taxon>
        <taxon>Pterygota</taxon>
        <taxon>Neoptera</taxon>
        <taxon>Endopterygota</taxon>
        <taxon>Diptera</taxon>
        <taxon>Brachycera</taxon>
        <taxon>Muscomorpha</taxon>
        <taxon>Ephydroidea</taxon>
        <taxon>Drosophilidae</taxon>
        <taxon>Drosophila</taxon>
    </lineage>
</organism>
<dbReference type="Pfam" id="PF00246">
    <property type="entry name" value="Peptidase_M14"/>
    <property type="match status" value="1"/>
</dbReference>
<keyword evidence="10" id="KW-1015">Disulfide bond</keyword>
<evidence type="ECO:0000256" key="3">
    <source>
        <dbReference type="ARBA" id="ARBA00022645"/>
    </source>
</evidence>
<dbReference type="OrthoDB" id="3626597at2759"/>
<evidence type="ECO:0000313" key="15">
    <source>
        <dbReference type="Proteomes" id="UP000504633"/>
    </source>
</evidence>
<feature type="compositionally biased region" description="Low complexity" evidence="12">
    <location>
        <begin position="510"/>
        <end position="520"/>
    </location>
</feature>
<dbReference type="RefSeq" id="XP_030080093.1">
    <property type="nucleotide sequence ID" value="XM_030224233.1"/>
</dbReference>
<dbReference type="GO" id="GO:0004181">
    <property type="term" value="F:metallocarboxypeptidase activity"/>
    <property type="evidence" value="ECO:0007669"/>
    <property type="project" value="InterPro"/>
</dbReference>
<feature type="compositionally biased region" description="Low complexity" evidence="12">
    <location>
        <begin position="562"/>
        <end position="573"/>
    </location>
</feature>
<keyword evidence="7" id="KW-0378">Hydrolase</keyword>
<feature type="region of interest" description="Disordered" evidence="12">
    <location>
        <begin position="145"/>
        <end position="166"/>
    </location>
</feature>
<evidence type="ECO:0000256" key="12">
    <source>
        <dbReference type="SAM" id="MobiDB-lite"/>
    </source>
</evidence>
<keyword evidence="15" id="KW-1185">Reference proteome</keyword>
<keyword evidence="8" id="KW-0862">Zinc</keyword>
<proteinExistence type="inferred from homology"/>
<feature type="signal peptide" evidence="13">
    <location>
        <begin position="1"/>
        <end position="18"/>
    </location>
</feature>
<comment type="similarity">
    <text evidence="2 11">Belongs to the peptidase M14 family.</text>
</comment>
<feature type="domain" description="Peptidase M14" evidence="14">
    <location>
        <begin position="970"/>
        <end position="1076"/>
    </location>
</feature>
<evidence type="ECO:0000256" key="10">
    <source>
        <dbReference type="ARBA" id="ARBA00023157"/>
    </source>
</evidence>
<evidence type="ECO:0000256" key="11">
    <source>
        <dbReference type="PROSITE-ProRule" id="PRU01379"/>
    </source>
</evidence>
<evidence type="ECO:0000256" key="6">
    <source>
        <dbReference type="ARBA" id="ARBA00022729"/>
    </source>
</evidence>
<evidence type="ECO:0000256" key="9">
    <source>
        <dbReference type="ARBA" id="ARBA00023049"/>
    </source>
</evidence>
<dbReference type="InterPro" id="IPR000834">
    <property type="entry name" value="Peptidase_M14"/>
</dbReference>
<keyword evidence="4" id="KW-0645">Protease</keyword>
<dbReference type="InterPro" id="IPR003146">
    <property type="entry name" value="M14A_act_pep"/>
</dbReference>
<dbReference type="SUPFAM" id="SSF54897">
    <property type="entry name" value="Protease propeptides/inhibitors"/>
    <property type="match status" value="1"/>
</dbReference>
<feature type="region of interest" description="Disordered" evidence="12">
    <location>
        <begin position="417"/>
        <end position="446"/>
    </location>
</feature>
<sequence>MPAFHIVVKLLMLRLLLASLSGLSGLSDLSCAAYDFGYHPSAEEFDSLLRETRTWTRDLLANERRREAFVPRYNYPALAHRQPQQHPLEQQQPELDFQLYSDDQSLQQPFVYETVASLEQQKQPLPEQHVQSGLIEITDNLAAATTTRNSSSSNSSSNSSSSNGSSSNFPIFFTNPATGIVYAISEVGRNTKSQPWPSNGSDSDAIDIYVTKAQYDADLAALRQRYEQQCALNAAAAQSVLSTPSLRPPAAGSTARPQIIRLQKPKKSTAANASTAAGHNKLLHKPPPIMVASGATGSISGQLLKLPTTTAAPGAVPQRTPRPKRNKRKKKKKKKTVKRRPGQKLSAATTAGPQIVLGKRTTTSARPATAGHTATQLEKPHMPLPTVAGTVFSDQPFVVSSGFIEVPHRLQRRSLDALPASSAGARPQQRATPKHKENAPAGDSGYRVPHAVHLLHAKRNGSAEHGSGRKRSGEDDFDLLELIAGDDYEDNDDSYFEEDEKATHVKRHSSSTTTTTTTTTKMRPAQENSSSAEEGADFGAMVEEQPVPTEPASSSEEEKQQSTESAETQSSTKHSLSKKRIRRRPPGESHNSDDDSDSYSDTGIGSFFRMIFYPVQVAMARIFDGFGGQSDEENVEVSSKPKYPSYTLYHSAHSSKGDDEDANADDDDDDEEEDDDGGSLGSWFGSWFGLRRRTKKIGSTTAMPAAPLPLPTPAPPTTTEPPGWLESWFGFGKATTEASSEETDYDKWFAGWFDPTPKPKTRRRKTTTSTTTTTTTTTTLPTPQVPILTIVDPLRNPQNWIGILAHHIVNATGGGIGGVGGVGGAVASSTTKNPLLQALVTRVTSTTTAQPELPRRISYDKYQIWRLKPQDEPQVRALEQFKKGEDGNKLQWLKGPSLRGLTDVLVPPKMLVDFQGTLNFEGIGHEVLIFDVGKAIAYERNKEEYLYTTPAANRRPTKQPNAPPPMTWNRYYEHDDILHYLETLRMRHTQLVELIHIGRSFEGRPLIVVKIKSKQMAAAASAAAASSHKRLKHKRRSGRANAVFIEAGAQGLAWIGPATATWMISELLRLMRTNSE</sequence>
<dbReference type="OMA" id="LEKPHMP"/>
<dbReference type="SUPFAM" id="SSF53187">
    <property type="entry name" value="Zn-dependent exopeptidases"/>
    <property type="match status" value="1"/>
</dbReference>
<evidence type="ECO:0000256" key="8">
    <source>
        <dbReference type="ARBA" id="ARBA00022833"/>
    </source>
</evidence>
<dbReference type="GeneID" id="111598244"/>
<gene>
    <name evidence="16" type="primary">LOC111598244</name>
</gene>
<dbReference type="GO" id="GO:0006508">
    <property type="term" value="P:proteolysis"/>
    <property type="evidence" value="ECO:0007669"/>
    <property type="project" value="UniProtKB-KW"/>
</dbReference>